<feature type="domain" description="Ricin B lectin" evidence="2">
    <location>
        <begin position="32"/>
        <end position="172"/>
    </location>
</feature>
<dbReference type="SMART" id="SM00458">
    <property type="entry name" value="RICIN"/>
    <property type="match status" value="1"/>
</dbReference>
<feature type="signal peptide" evidence="1">
    <location>
        <begin position="1"/>
        <end position="29"/>
    </location>
</feature>
<evidence type="ECO:0000259" key="2">
    <source>
        <dbReference type="SMART" id="SM00458"/>
    </source>
</evidence>
<proteinExistence type="predicted"/>
<dbReference type="CDD" id="cd00161">
    <property type="entry name" value="beta-trefoil_Ricin-like"/>
    <property type="match status" value="1"/>
</dbReference>
<dbReference type="STRING" id="479433.Caci_6475"/>
<reference evidence="3 4" key="1">
    <citation type="journal article" date="2009" name="Stand. Genomic Sci.">
        <title>Complete genome sequence of Catenulispora acidiphila type strain (ID 139908).</title>
        <authorList>
            <person name="Copeland A."/>
            <person name="Lapidus A."/>
            <person name="Glavina Del Rio T."/>
            <person name="Nolan M."/>
            <person name="Lucas S."/>
            <person name="Chen F."/>
            <person name="Tice H."/>
            <person name="Cheng J.F."/>
            <person name="Bruce D."/>
            <person name="Goodwin L."/>
            <person name="Pitluck S."/>
            <person name="Mikhailova N."/>
            <person name="Pati A."/>
            <person name="Ivanova N."/>
            <person name="Mavromatis K."/>
            <person name="Chen A."/>
            <person name="Palaniappan K."/>
            <person name="Chain P."/>
            <person name="Land M."/>
            <person name="Hauser L."/>
            <person name="Chang Y.J."/>
            <person name="Jeffries C.D."/>
            <person name="Chertkov O."/>
            <person name="Brettin T."/>
            <person name="Detter J.C."/>
            <person name="Han C."/>
            <person name="Ali Z."/>
            <person name="Tindall B.J."/>
            <person name="Goker M."/>
            <person name="Bristow J."/>
            <person name="Eisen J.A."/>
            <person name="Markowitz V."/>
            <person name="Hugenholtz P."/>
            <person name="Kyrpides N.C."/>
            <person name="Klenk H.P."/>
        </authorList>
    </citation>
    <scope>NUCLEOTIDE SEQUENCE [LARGE SCALE GENOMIC DNA]</scope>
    <source>
        <strain evidence="4">DSM 44928 / JCM 14897 / NBRC 102108 / NRRL B-24433 / ID139908</strain>
    </source>
</reference>
<dbReference type="Gene3D" id="2.80.10.50">
    <property type="match status" value="2"/>
</dbReference>
<evidence type="ECO:0000313" key="4">
    <source>
        <dbReference type="Proteomes" id="UP000000851"/>
    </source>
</evidence>
<sequence precursor="true">MKRLRNAIFAAGFAAVASGVFGAATVAHASTSGPLTISNFGTNQCLQPVGESTAAGAAIVQEPCDGSPAQTWFEYPVGGTIGHYKNSYSGLCLDARGSAVNGTPVQQWVCNGISNENWEYPDVPSDDVPPLISRVSGTSTHCLDVPGAQNTPGLAMQIYRCNGSEAQLWWQWPPTPPSINLEKGLT</sequence>
<gene>
    <name evidence="3" type="ordered locus">Caci_6475</name>
</gene>
<dbReference type="CAZy" id="CBM13">
    <property type="family name" value="Carbohydrate-Binding Module Family 13"/>
</dbReference>
<keyword evidence="1" id="KW-0732">Signal</keyword>
<dbReference type="Proteomes" id="UP000000851">
    <property type="component" value="Chromosome"/>
</dbReference>
<dbReference type="OrthoDB" id="4273937at2"/>
<dbReference type="InterPro" id="IPR000772">
    <property type="entry name" value="Ricin_B_lectin"/>
</dbReference>
<dbReference type="KEGG" id="cai:Caci_6475"/>
<dbReference type="RefSeq" id="WP_015795054.1">
    <property type="nucleotide sequence ID" value="NC_013131.1"/>
</dbReference>
<protein>
    <submittedName>
        <fullName evidence="3">Ricin B lectin</fullName>
    </submittedName>
</protein>
<dbReference type="InParanoid" id="C7PWP5"/>
<organism evidence="3 4">
    <name type="scientific">Catenulispora acidiphila (strain DSM 44928 / JCM 14897 / NBRC 102108 / NRRL B-24433 / ID139908)</name>
    <dbReference type="NCBI Taxonomy" id="479433"/>
    <lineage>
        <taxon>Bacteria</taxon>
        <taxon>Bacillati</taxon>
        <taxon>Actinomycetota</taxon>
        <taxon>Actinomycetes</taxon>
        <taxon>Catenulisporales</taxon>
        <taxon>Catenulisporaceae</taxon>
        <taxon>Catenulispora</taxon>
    </lineage>
</organism>
<dbReference type="Pfam" id="PF14200">
    <property type="entry name" value="RicinB_lectin_2"/>
    <property type="match status" value="1"/>
</dbReference>
<dbReference type="AlphaFoldDB" id="C7PWP5"/>
<dbReference type="EMBL" id="CP001700">
    <property type="protein sequence ID" value="ACU75325.1"/>
    <property type="molecule type" value="Genomic_DNA"/>
</dbReference>
<dbReference type="HOGENOM" id="CLU_095794_2_0_11"/>
<dbReference type="SUPFAM" id="SSF50370">
    <property type="entry name" value="Ricin B-like lectins"/>
    <property type="match status" value="1"/>
</dbReference>
<name>C7PWP5_CATAD</name>
<keyword evidence="3" id="KW-0430">Lectin</keyword>
<evidence type="ECO:0000256" key="1">
    <source>
        <dbReference type="SAM" id="SignalP"/>
    </source>
</evidence>
<dbReference type="PROSITE" id="PS50231">
    <property type="entry name" value="RICIN_B_LECTIN"/>
    <property type="match status" value="1"/>
</dbReference>
<dbReference type="GO" id="GO:0030246">
    <property type="term" value="F:carbohydrate binding"/>
    <property type="evidence" value="ECO:0007669"/>
    <property type="project" value="UniProtKB-KW"/>
</dbReference>
<accession>C7PWP5</accession>
<dbReference type="eggNOG" id="COG1472">
    <property type="taxonomic scope" value="Bacteria"/>
</dbReference>
<keyword evidence="4" id="KW-1185">Reference proteome</keyword>
<evidence type="ECO:0000313" key="3">
    <source>
        <dbReference type="EMBL" id="ACU75325.1"/>
    </source>
</evidence>
<feature type="chain" id="PRO_5002980414" evidence="1">
    <location>
        <begin position="30"/>
        <end position="186"/>
    </location>
</feature>
<dbReference type="InterPro" id="IPR035992">
    <property type="entry name" value="Ricin_B-like_lectins"/>
</dbReference>